<name>A0ABQ6MH38_9STRA</name>
<evidence type="ECO:0000313" key="2">
    <source>
        <dbReference type="Proteomes" id="UP001165060"/>
    </source>
</evidence>
<proteinExistence type="predicted"/>
<reference evidence="1 2" key="1">
    <citation type="journal article" date="2023" name="Commun. Biol.">
        <title>Genome analysis of Parmales, the sister group of diatoms, reveals the evolutionary specialization of diatoms from phago-mixotrophs to photoautotrophs.</title>
        <authorList>
            <person name="Ban H."/>
            <person name="Sato S."/>
            <person name="Yoshikawa S."/>
            <person name="Yamada K."/>
            <person name="Nakamura Y."/>
            <person name="Ichinomiya M."/>
            <person name="Sato N."/>
            <person name="Blanc-Mathieu R."/>
            <person name="Endo H."/>
            <person name="Kuwata A."/>
            <person name="Ogata H."/>
        </authorList>
    </citation>
    <scope>NUCLEOTIDE SEQUENCE [LARGE SCALE GENOMIC DNA]</scope>
</reference>
<evidence type="ECO:0000313" key="1">
    <source>
        <dbReference type="EMBL" id="GMI26241.1"/>
    </source>
</evidence>
<dbReference type="Proteomes" id="UP001165060">
    <property type="component" value="Unassembled WGS sequence"/>
</dbReference>
<gene>
    <name evidence="1" type="ORF">TeGR_g5500</name>
</gene>
<protein>
    <submittedName>
        <fullName evidence="1">Uncharacterized protein</fullName>
    </submittedName>
</protein>
<keyword evidence="2" id="KW-1185">Reference proteome</keyword>
<sequence>MLANKRVRLSGLKTAAMNGRVGLVLPQPAASADRVQVLLSETRPGLGDSKTVSLKPANLDVIEDDAEDGSGAPALALDGGAAAAKAPPPRPAAMTGRPGPFKLGYDWREVLEGQEIPRGLEIMASLEQGVPTIARIPGRWMLDVFLSREDHVRFYVTRATTHLVSSLFISPLLISPRFLSPPIPNPSCVKKP</sequence>
<organism evidence="1 2">
    <name type="scientific">Tetraparma gracilis</name>
    <dbReference type="NCBI Taxonomy" id="2962635"/>
    <lineage>
        <taxon>Eukaryota</taxon>
        <taxon>Sar</taxon>
        <taxon>Stramenopiles</taxon>
        <taxon>Ochrophyta</taxon>
        <taxon>Bolidophyceae</taxon>
        <taxon>Parmales</taxon>
        <taxon>Triparmaceae</taxon>
        <taxon>Tetraparma</taxon>
    </lineage>
</organism>
<accession>A0ABQ6MH38</accession>
<comment type="caution">
    <text evidence="1">The sequence shown here is derived from an EMBL/GenBank/DDBJ whole genome shotgun (WGS) entry which is preliminary data.</text>
</comment>
<dbReference type="EMBL" id="BRYB01001463">
    <property type="protein sequence ID" value="GMI26241.1"/>
    <property type="molecule type" value="Genomic_DNA"/>
</dbReference>